<dbReference type="Proteomes" id="UP000727857">
    <property type="component" value="Unassembled WGS sequence"/>
</dbReference>
<sequence>EVARDDYLLGIFRKNKAEMFSMAPVMGYYLAKQNEIRVLRIALVCIKNGVDKQEIRKKLRELYA</sequence>
<evidence type="ECO:0000256" key="1">
    <source>
        <dbReference type="ARBA" id="ARBA00022448"/>
    </source>
</evidence>
<gene>
    <name evidence="3" type="ORF">IAB16_05455</name>
</gene>
<keyword evidence="1" id="KW-0813">Transport</keyword>
<reference evidence="3" key="2">
    <citation type="journal article" date="2021" name="PeerJ">
        <title>Extensive microbial diversity within the chicken gut microbiome revealed by metagenomics and culture.</title>
        <authorList>
            <person name="Gilroy R."/>
            <person name="Ravi A."/>
            <person name="Getino M."/>
            <person name="Pursley I."/>
            <person name="Horton D.L."/>
            <person name="Alikhan N.F."/>
            <person name="Baker D."/>
            <person name="Gharbi K."/>
            <person name="Hall N."/>
            <person name="Watson M."/>
            <person name="Adriaenssens E.M."/>
            <person name="Foster-Nyarko E."/>
            <person name="Jarju S."/>
            <person name="Secka A."/>
            <person name="Antonio M."/>
            <person name="Oren A."/>
            <person name="Chaudhuri R.R."/>
            <person name="La Ragione R."/>
            <person name="Hildebrand F."/>
            <person name="Pallen M.J."/>
        </authorList>
    </citation>
    <scope>NUCLEOTIDE SEQUENCE</scope>
    <source>
        <strain evidence="3">517</strain>
    </source>
</reference>
<comment type="caution">
    <text evidence="3">The sequence shown here is derived from an EMBL/GenBank/DDBJ whole genome shotgun (WGS) entry which is preliminary data.</text>
</comment>
<dbReference type="Gene3D" id="1.10.132.50">
    <property type="entry name" value="ATP synthase (C/AC39) subunit, domain 3"/>
    <property type="match status" value="1"/>
</dbReference>
<protein>
    <submittedName>
        <fullName evidence="3">V-type ATPase subunit</fullName>
    </submittedName>
</protein>
<evidence type="ECO:0000256" key="2">
    <source>
        <dbReference type="ARBA" id="ARBA00023065"/>
    </source>
</evidence>
<evidence type="ECO:0000313" key="4">
    <source>
        <dbReference type="Proteomes" id="UP000727857"/>
    </source>
</evidence>
<organism evidence="3 4">
    <name type="scientific">Candidatus Stercoripulliclostridium pullicola</name>
    <dbReference type="NCBI Taxonomy" id="2840953"/>
    <lineage>
        <taxon>Bacteria</taxon>
        <taxon>Bacillati</taxon>
        <taxon>Bacillota</taxon>
        <taxon>Clostridia</taxon>
        <taxon>Eubacteriales</taxon>
        <taxon>Candidatus Stercoripulliclostridium</taxon>
    </lineage>
</organism>
<dbReference type="SUPFAM" id="SSF103486">
    <property type="entry name" value="V-type ATP synthase subunit C"/>
    <property type="match status" value="1"/>
</dbReference>
<proteinExistence type="predicted"/>
<dbReference type="Pfam" id="PF01992">
    <property type="entry name" value="vATP-synt_AC39"/>
    <property type="match status" value="1"/>
</dbReference>
<reference evidence="3" key="1">
    <citation type="submission" date="2020-10" db="EMBL/GenBank/DDBJ databases">
        <authorList>
            <person name="Gilroy R."/>
        </authorList>
    </citation>
    <scope>NUCLEOTIDE SEQUENCE</scope>
    <source>
        <strain evidence="3">517</strain>
    </source>
</reference>
<dbReference type="EMBL" id="JADINF010000139">
    <property type="protein sequence ID" value="MBO8424445.1"/>
    <property type="molecule type" value="Genomic_DNA"/>
</dbReference>
<feature type="non-terminal residue" evidence="3">
    <location>
        <position position="1"/>
    </location>
</feature>
<keyword evidence="2" id="KW-0406">Ion transport</keyword>
<evidence type="ECO:0000313" key="3">
    <source>
        <dbReference type="EMBL" id="MBO8424445.1"/>
    </source>
</evidence>
<dbReference type="GO" id="GO:0046961">
    <property type="term" value="F:proton-transporting ATPase activity, rotational mechanism"/>
    <property type="evidence" value="ECO:0007669"/>
    <property type="project" value="InterPro"/>
</dbReference>
<dbReference type="InterPro" id="IPR044911">
    <property type="entry name" value="V-type_ATPase_csu/dsu_dom_3"/>
</dbReference>
<dbReference type="AlphaFoldDB" id="A0A940DJ60"/>
<dbReference type="InterPro" id="IPR036079">
    <property type="entry name" value="ATPase_csu/dsu_sf"/>
</dbReference>
<name>A0A940DJ60_9FIRM</name>
<accession>A0A940DJ60</accession>
<dbReference type="InterPro" id="IPR002843">
    <property type="entry name" value="ATPase_V0-cplx_csu/dsu"/>
</dbReference>